<proteinExistence type="inferred from homology"/>
<keyword evidence="7 8" id="KW-0472">Membrane</keyword>
<evidence type="ECO:0000313" key="10">
    <source>
        <dbReference type="Proteomes" id="UP000323521"/>
    </source>
</evidence>
<keyword evidence="5 8" id="KW-0812">Transmembrane</keyword>
<dbReference type="PANTHER" id="PTHR36838">
    <property type="entry name" value="AUXIN EFFLUX CARRIER FAMILY PROTEIN"/>
    <property type="match status" value="1"/>
</dbReference>
<evidence type="ECO:0000256" key="7">
    <source>
        <dbReference type="ARBA" id="ARBA00023136"/>
    </source>
</evidence>
<feature type="transmembrane region" description="Helical" evidence="8">
    <location>
        <begin position="67"/>
        <end position="87"/>
    </location>
</feature>
<dbReference type="Gene3D" id="1.20.1530.20">
    <property type="match status" value="1"/>
</dbReference>
<organism evidence="9 10">
    <name type="scientific">Formimonas warabiya</name>
    <dbReference type="NCBI Taxonomy" id="1761012"/>
    <lineage>
        <taxon>Bacteria</taxon>
        <taxon>Bacillati</taxon>
        <taxon>Bacillota</taxon>
        <taxon>Clostridia</taxon>
        <taxon>Eubacteriales</taxon>
        <taxon>Peptococcaceae</taxon>
        <taxon>Candidatus Formimonas</taxon>
    </lineage>
</organism>
<comment type="subcellular location">
    <subcellularLocation>
        <location evidence="1">Cell membrane</location>
        <topology evidence="1">Multi-pass membrane protein</topology>
    </subcellularLocation>
</comment>
<name>A0A3G1KV66_FORW1</name>
<evidence type="ECO:0000256" key="3">
    <source>
        <dbReference type="ARBA" id="ARBA00022448"/>
    </source>
</evidence>
<dbReference type="Proteomes" id="UP000323521">
    <property type="component" value="Chromosome"/>
</dbReference>
<dbReference type="InterPro" id="IPR004776">
    <property type="entry name" value="Mem_transp_PIN-like"/>
</dbReference>
<protein>
    <recommendedName>
        <fullName evidence="11">AEC family transporter</fullName>
    </recommendedName>
</protein>
<sequence length="315" mass="34703">MLKVLMQILVLFLLIGVGYFCKKTRLISNHMNQDVGNLLVYVSLPAIIIVSLNGLSLSGKLLAESGQLLLISLCTYLIFILLSYPLVKVLKVKGTTRDIFQFGLVFGNTSFMGFPVAYAIFGEPGIFFMAVFDVSFALFVWTFGVMVVCRPAQEAATNHAVSSWLPMLKQIVNPSIIAVAIGFLLLVTSTKLPGPVHQSLQLLGSLTTPLSMIFIGSALGDIEVRVIFRDLKVLLCSLERLLFLPLIIFGLLKLFHFTGYLMNIPVLYAAMPVAAITSILSAKYGNDYHLASRFIFVSTLLSMVTIPCIVWVLLR</sequence>
<feature type="transmembrane region" description="Helical" evidence="8">
    <location>
        <begin position="294"/>
        <end position="314"/>
    </location>
</feature>
<dbReference type="Pfam" id="PF03547">
    <property type="entry name" value="Mem_trans"/>
    <property type="match status" value="1"/>
</dbReference>
<feature type="transmembrane region" description="Helical" evidence="8">
    <location>
        <begin position="6"/>
        <end position="22"/>
    </location>
</feature>
<comment type="similarity">
    <text evidence="2">Belongs to the auxin efflux carrier (TC 2.A.69) family.</text>
</comment>
<evidence type="ECO:0000256" key="6">
    <source>
        <dbReference type="ARBA" id="ARBA00022989"/>
    </source>
</evidence>
<evidence type="ECO:0000256" key="5">
    <source>
        <dbReference type="ARBA" id="ARBA00022692"/>
    </source>
</evidence>
<dbReference type="GO" id="GO:0005886">
    <property type="term" value="C:plasma membrane"/>
    <property type="evidence" value="ECO:0007669"/>
    <property type="project" value="UniProtKB-SubCell"/>
</dbReference>
<keyword evidence="3" id="KW-0813">Transport</keyword>
<feature type="transmembrane region" description="Helical" evidence="8">
    <location>
        <begin position="200"/>
        <end position="220"/>
    </location>
</feature>
<evidence type="ECO:0008006" key="11">
    <source>
        <dbReference type="Google" id="ProtNLM"/>
    </source>
</evidence>
<evidence type="ECO:0000256" key="4">
    <source>
        <dbReference type="ARBA" id="ARBA00022475"/>
    </source>
</evidence>
<feature type="transmembrane region" description="Helical" evidence="8">
    <location>
        <begin position="34"/>
        <end position="55"/>
    </location>
</feature>
<feature type="transmembrane region" description="Helical" evidence="8">
    <location>
        <begin position="264"/>
        <end position="282"/>
    </location>
</feature>
<accession>A0A3G1KV66</accession>
<feature type="transmembrane region" description="Helical" evidence="8">
    <location>
        <begin position="99"/>
        <end position="120"/>
    </location>
</feature>
<dbReference type="AlphaFoldDB" id="A0A3G1KV66"/>
<feature type="transmembrane region" description="Helical" evidence="8">
    <location>
        <begin position="241"/>
        <end position="258"/>
    </location>
</feature>
<evidence type="ECO:0000256" key="1">
    <source>
        <dbReference type="ARBA" id="ARBA00004651"/>
    </source>
</evidence>
<gene>
    <name evidence="9" type="ORF">DCMF_16120</name>
</gene>
<reference evidence="9 10" key="1">
    <citation type="submission" date="2016-10" db="EMBL/GenBank/DDBJ databases">
        <title>Complete Genome Sequence of Peptococcaceae strain DCMF.</title>
        <authorList>
            <person name="Edwards R.J."/>
            <person name="Holland S.I."/>
            <person name="Deshpande N.P."/>
            <person name="Wong Y.K."/>
            <person name="Ertan H."/>
            <person name="Manefield M."/>
            <person name="Russell T.L."/>
            <person name="Lee M.J."/>
        </authorList>
    </citation>
    <scope>NUCLEOTIDE SEQUENCE [LARGE SCALE GENOMIC DNA]</scope>
    <source>
        <strain evidence="9 10">DCMF</strain>
    </source>
</reference>
<keyword evidence="4" id="KW-1003">Cell membrane</keyword>
<evidence type="ECO:0000313" key="9">
    <source>
        <dbReference type="EMBL" id="ATW26095.1"/>
    </source>
</evidence>
<evidence type="ECO:0000256" key="2">
    <source>
        <dbReference type="ARBA" id="ARBA00010145"/>
    </source>
</evidence>
<keyword evidence="10" id="KW-1185">Reference proteome</keyword>
<dbReference type="EMBL" id="CP017634">
    <property type="protein sequence ID" value="ATW26095.1"/>
    <property type="molecule type" value="Genomic_DNA"/>
</dbReference>
<keyword evidence="6 8" id="KW-1133">Transmembrane helix</keyword>
<dbReference type="InterPro" id="IPR038770">
    <property type="entry name" value="Na+/solute_symporter_sf"/>
</dbReference>
<dbReference type="GO" id="GO:0055085">
    <property type="term" value="P:transmembrane transport"/>
    <property type="evidence" value="ECO:0007669"/>
    <property type="project" value="InterPro"/>
</dbReference>
<feature type="transmembrane region" description="Helical" evidence="8">
    <location>
        <begin position="170"/>
        <end position="188"/>
    </location>
</feature>
<dbReference type="PANTHER" id="PTHR36838:SF1">
    <property type="entry name" value="SLR1864 PROTEIN"/>
    <property type="match status" value="1"/>
</dbReference>
<evidence type="ECO:0000256" key="8">
    <source>
        <dbReference type="SAM" id="Phobius"/>
    </source>
</evidence>
<feature type="transmembrane region" description="Helical" evidence="8">
    <location>
        <begin position="126"/>
        <end position="149"/>
    </location>
</feature>
<dbReference type="KEGG" id="fwa:DCMF_16120"/>